<evidence type="ECO:0000313" key="1">
    <source>
        <dbReference type="EMBL" id="MEA5405029.1"/>
    </source>
</evidence>
<keyword evidence="2" id="KW-1185">Reference proteome</keyword>
<evidence type="ECO:0000313" key="2">
    <source>
        <dbReference type="Proteomes" id="UP001303899"/>
    </source>
</evidence>
<gene>
    <name evidence="1" type="ORF">VB776_18995</name>
</gene>
<protein>
    <submittedName>
        <fullName evidence="1">Uncharacterized protein</fullName>
    </submittedName>
</protein>
<proteinExistence type="predicted"/>
<accession>A0ABU5S978</accession>
<comment type="caution">
    <text evidence="1">The sequence shown here is derived from an EMBL/GenBank/DDBJ whole genome shotgun (WGS) entry which is preliminary data.</text>
</comment>
<dbReference type="EMBL" id="JAYGIL010000029">
    <property type="protein sequence ID" value="MEA5405029.1"/>
    <property type="molecule type" value="Genomic_DNA"/>
</dbReference>
<organism evidence="1 2">
    <name type="scientific">Arcicella gelida</name>
    <dbReference type="NCBI Taxonomy" id="2984195"/>
    <lineage>
        <taxon>Bacteria</taxon>
        <taxon>Pseudomonadati</taxon>
        <taxon>Bacteroidota</taxon>
        <taxon>Cytophagia</taxon>
        <taxon>Cytophagales</taxon>
        <taxon>Flectobacillaceae</taxon>
        <taxon>Arcicella</taxon>
    </lineage>
</organism>
<reference evidence="1 2" key="1">
    <citation type="submission" date="2023-12" db="EMBL/GenBank/DDBJ databases">
        <title>Novel species of the genus Arcicella isolated from rivers.</title>
        <authorList>
            <person name="Lu H."/>
        </authorList>
    </citation>
    <scope>NUCLEOTIDE SEQUENCE [LARGE SCALE GENOMIC DNA]</scope>
    <source>
        <strain evidence="1 2">DC2W</strain>
    </source>
</reference>
<name>A0ABU5S978_9BACT</name>
<dbReference type="Proteomes" id="UP001303899">
    <property type="component" value="Unassembled WGS sequence"/>
</dbReference>
<sequence length="77" mass="9016">MTRIVLDILNDKDVELLLPLLKRFGVIVSNQADELSKTEIAHHQRVVEQGGKTIDNFESFMENFELSRQDRKMPFRD</sequence>
<dbReference type="RefSeq" id="WP_323698453.1">
    <property type="nucleotide sequence ID" value="NZ_JAYGIL010000029.1"/>
</dbReference>